<feature type="compositionally biased region" description="Polar residues" evidence="6">
    <location>
        <begin position="155"/>
        <end position="201"/>
    </location>
</feature>
<dbReference type="KEGG" id="mcha:111017406"/>
<evidence type="ECO:0000256" key="4">
    <source>
        <dbReference type="ARBA" id="ARBA00023163"/>
    </source>
</evidence>
<accession>A0A6J1D6L1</accession>
<dbReference type="OrthoDB" id="651283at2759"/>
<keyword evidence="2" id="KW-0805">Transcription regulation</keyword>
<evidence type="ECO:0000259" key="7">
    <source>
        <dbReference type="PROSITE" id="PS50888"/>
    </source>
</evidence>
<dbReference type="CDD" id="cd11454">
    <property type="entry name" value="bHLH_AtIND_like"/>
    <property type="match status" value="1"/>
</dbReference>
<evidence type="ECO:0000256" key="6">
    <source>
        <dbReference type="SAM" id="MobiDB-lite"/>
    </source>
</evidence>
<evidence type="ECO:0000256" key="3">
    <source>
        <dbReference type="ARBA" id="ARBA00023125"/>
    </source>
</evidence>
<dbReference type="PANTHER" id="PTHR16223">
    <property type="entry name" value="TRANSCRIPTION FACTOR BHLH83-RELATED"/>
    <property type="match status" value="1"/>
</dbReference>
<feature type="domain" description="BHLH" evidence="7">
    <location>
        <begin position="212"/>
        <end position="261"/>
    </location>
</feature>
<dbReference type="PANTHER" id="PTHR16223:SF274">
    <property type="entry name" value="TRANSCRIPTION FACTOR BHLH84"/>
    <property type="match status" value="1"/>
</dbReference>
<comment type="subcellular location">
    <subcellularLocation>
        <location evidence="1">Nucleus</location>
    </subcellularLocation>
</comment>
<gene>
    <name evidence="9" type="primary">LOC111017406</name>
</gene>
<proteinExistence type="predicted"/>
<keyword evidence="3" id="KW-0238">DNA-binding</keyword>
<evidence type="ECO:0000256" key="5">
    <source>
        <dbReference type="ARBA" id="ARBA00023242"/>
    </source>
</evidence>
<dbReference type="Proteomes" id="UP000504603">
    <property type="component" value="Unplaced"/>
</dbReference>
<feature type="region of interest" description="Disordered" evidence="6">
    <location>
        <begin position="120"/>
        <end position="225"/>
    </location>
</feature>
<dbReference type="SMART" id="SM00353">
    <property type="entry name" value="HLH"/>
    <property type="match status" value="1"/>
</dbReference>
<dbReference type="GO" id="GO:0046983">
    <property type="term" value="F:protein dimerization activity"/>
    <property type="evidence" value="ECO:0007669"/>
    <property type="project" value="InterPro"/>
</dbReference>
<keyword evidence="8" id="KW-1185">Reference proteome</keyword>
<dbReference type="GO" id="GO:0005634">
    <property type="term" value="C:nucleus"/>
    <property type="evidence" value="ECO:0007669"/>
    <property type="project" value="UniProtKB-SubCell"/>
</dbReference>
<dbReference type="SUPFAM" id="SSF47459">
    <property type="entry name" value="HLH, helix-loop-helix DNA-binding domain"/>
    <property type="match status" value="1"/>
</dbReference>
<evidence type="ECO:0000313" key="8">
    <source>
        <dbReference type="Proteomes" id="UP000504603"/>
    </source>
</evidence>
<dbReference type="RefSeq" id="XP_022148846.1">
    <property type="nucleotide sequence ID" value="XM_022293154.1"/>
</dbReference>
<keyword evidence="4" id="KW-0804">Transcription</keyword>
<dbReference type="GO" id="GO:0048766">
    <property type="term" value="P:root hair initiation"/>
    <property type="evidence" value="ECO:0007669"/>
    <property type="project" value="UniProtKB-ARBA"/>
</dbReference>
<dbReference type="InterPro" id="IPR045843">
    <property type="entry name" value="IND-like"/>
</dbReference>
<dbReference type="AlphaFoldDB" id="A0A6J1D6L1"/>
<reference evidence="9" key="1">
    <citation type="submission" date="2025-08" db="UniProtKB">
        <authorList>
            <consortium name="RefSeq"/>
        </authorList>
    </citation>
    <scope>IDENTIFICATION</scope>
    <source>
        <strain evidence="9">OHB3-1</strain>
    </source>
</reference>
<dbReference type="GeneID" id="111017406"/>
<name>A0A6J1D6L1_MOMCH</name>
<sequence length="298" mass="32977">MEQLTGAIAEGEWSSLSGTCTAEEAAFMAQLLNPPPPPLIAAHHHESASYCSPSFYRLSQESSEFSGGSQSQCSHLLFPTENNCYIGDFGNNGGFHLEDEDCNLQGYCEPELTNLEAAMEEEEHNQLQLENSKKRSWGSGEVQKRRNERSKKTQKLTSNSNSEDGNAGPSRQSTSNYCSEDESNASQEPNGGANNSRSSPKGPTKSRASRGSATDPQSLYARKRRERINERLKILQSLVPNGTKVDISTMLEEAVQYVKFLRLQIKLLSSDDLWMYAPIAYNGMDLRLNPTPITPKES</sequence>
<dbReference type="InterPro" id="IPR011598">
    <property type="entry name" value="bHLH_dom"/>
</dbReference>
<evidence type="ECO:0000313" key="9">
    <source>
        <dbReference type="RefSeq" id="XP_022148846.1"/>
    </source>
</evidence>
<dbReference type="FunFam" id="4.10.280.10:FF:000022">
    <property type="entry name" value="Basic helix-loop-helix transcription factor"/>
    <property type="match status" value="1"/>
</dbReference>
<dbReference type="GO" id="GO:0000981">
    <property type="term" value="F:DNA-binding transcription factor activity, RNA polymerase II-specific"/>
    <property type="evidence" value="ECO:0007669"/>
    <property type="project" value="TreeGrafter"/>
</dbReference>
<dbReference type="Gene3D" id="4.10.280.10">
    <property type="entry name" value="Helix-loop-helix DNA-binding domain"/>
    <property type="match status" value="1"/>
</dbReference>
<organism evidence="8 9">
    <name type="scientific">Momordica charantia</name>
    <name type="common">Bitter gourd</name>
    <name type="synonym">Balsam pear</name>
    <dbReference type="NCBI Taxonomy" id="3673"/>
    <lineage>
        <taxon>Eukaryota</taxon>
        <taxon>Viridiplantae</taxon>
        <taxon>Streptophyta</taxon>
        <taxon>Embryophyta</taxon>
        <taxon>Tracheophyta</taxon>
        <taxon>Spermatophyta</taxon>
        <taxon>Magnoliopsida</taxon>
        <taxon>eudicotyledons</taxon>
        <taxon>Gunneridae</taxon>
        <taxon>Pentapetalae</taxon>
        <taxon>rosids</taxon>
        <taxon>fabids</taxon>
        <taxon>Cucurbitales</taxon>
        <taxon>Cucurbitaceae</taxon>
        <taxon>Momordiceae</taxon>
        <taxon>Momordica</taxon>
    </lineage>
</organism>
<keyword evidence="5" id="KW-0539">Nucleus</keyword>
<dbReference type="GO" id="GO:0000978">
    <property type="term" value="F:RNA polymerase II cis-regulatory region sequence-specific DNA binding"/>
    <property type="evidence" value="ECO:0007669"/>
    <property type="project" value="TreeGrafter"/>
</dbReference>
<dbReference type="PROSITE" id="PS50888">
    <property type="entry name" value="BHLH"/>
    <property type="match status" value="1"/>
</dbReference>
<dbReference type="InterPro" id="IPR036638">
    <property type="entry name" value="HLH_DNA-bd_sf"/>
</dbReference>
<dbReference type="Pfam" id="PF00010">
    <property type="entry name" value="HLH"/>
    <property type="match status" value="1"/>
</dbReference>
<evidence type="ECO:0000256" key="2">
    <source>
        <dbReference type="ARBA" id="ARBA00023015"/>
    </source>
</evidence>
<protein>
    <submittedName>
        <fullName evidence="9">Transcription factor bHLH84</fullName>
    </submittedName>
</protein>
<evidence type="ECO:0000256" key="1">
    <source>
        <dbReference type="ARBA" id="ARBA00004123"/>
    </source>
</evidence>